<evidence type="ECO:0000313" key="2">
    <source>
        <dbReference type="EMBL" id="VAV92853.1"/>
    </source>
</evidence>
<keyword evidence="1" id="KW-1133">Transmembrane helix</keyword>
<keyword evidence="1" id="KW-0812">Transmembrane</keyword>
<feature type="non-terminal residue" evidence="2">
    <location>
        <position position="56"/>
    </location>
</feature>
<feature type="transmembrane region" description="Helical" evidence="1">
    <location>
        <begin position="18"/>
        <end position="36"/>
    </location>
</feature>
<gene>
    <name evidence="2" type="ORF">MNBD_ACTINO01-2271</name>
</gene>
<dbReference type="AlphaFoldDB" id="A0A3B0S965"/>
<name>A0A3B0S965_9ZZZZ</name>
<organism evidence="2">
    <name type="scientific">hydrothermal vent metagenome</name>
    <dbReference type="NCBI Taxonomy" id="652676"/>
    <lineage>
        <taxon>unclassified sequences</taxon>
        <taxon>metagenomes</taxon>
        <taxon>ecological metagenomes</taxon>
    </lineage>
</organism>
<protein>
    <submittedName>
        <fullName evidence="2">Uncharacterized protein</fullName>
    </submittedName>
</protein>
<sequence length="56" mass="6804">MSTQPPQQQDRKPVWRTILIRSLFLLAMAMVLYFLWPRLVDFMSSAERLSGIEWYW</sequence>
<keyword evidence="1" id="KW-0472">Membrane</keyword>
<dbReference type="EMBL" id="UOEI01000085">
    <property type="protein sequence ID" value="VAV92853.1"/>
    <property type="molecule type" value="Genomic_DNA"/>
</dbReference>
<evidence type="ECO:0000256" key="1">
    <source>
        <dbReference type="SAM" id="Phobius"/>
    </source>
</evidence>
<accession>A0A3B0S965</accession>
<reference evidence="2" key="1">
    <citation type="submission" date="2018-06" db="EMBL/GenBank/DDBJ databases">
        <authorList>
            <person name="Zhirakovskaya E."/>
        </authorList>
    </citation>
    <scope>NUCLEOTIDE SEQUENCE</scope>
</reference>
<proteinExistence type="predicted"/>